<feature type="chain" id="PRO_5042599792" evidence="1">
    <location>
        <begin position="23"/>
        <end position="89"/>
    </location>
</feature>
<dbReference type="GeneID" id="105118154"/>
<reference evidence="3" key="1">
    <citation type="submission" date="2025-08" db="UniProtKB">
        <authorList>
            <consortium name="RefSeq"/>
        </authorList>
    </citation>
    <scope>IDENTIFICATION</scope>
</reference>
<proteinExistence type="predicted"/>
<dbReference type="RefSeq" id="XP_011014342.1">
    <property type="nucleotide sequence ID" value="XM_011016040.1"/>
</dbReference>
<name>A0AAJ6TP00_POPEU</name>
<feature type="signal peptide" evidence="1">
    <location>
        <begin position="1"/>
        <end position="22"/>
    </location>
</feature>
<dbReference type="KEGG" id="peu:105118154"/>
<keyword evidence="2" id="KW-1185">Reference proteome</keyword>
<evidence type="ECO:0000256" key="1">
    <source>
        <dbReference type="SAM" id="SignalP"/>
    </source>
</evidence>
<dbReference type="Proteomes" id="UP000694918">
    <property type="component" value="Unplaced"/>
</dbReference>
<sequence>MSFSRLLFASLVAFSLAAFASGATRLPDDEVEALRDIAKTIGKTNWNFSADPCGGQWGWVDPNPVKGNENAVSCNCTFSNGTICHVISM</sequence>
<dbReference type="AlphaFoldDB" id="A0AAJ6TP00"/>
<organism evidence="2 3">
    <name type="scientific">Populus euphratica</name>
    <name type="common">Euphrates poplar</name>
    <dbReference type="NCBI Taxonomy" id="75702"/>
    <lineage>
        <taxon>Eukaryota</taxon>
        <taxon>Viridiplantae</taxon>
        <taxon>Streptophyta</taxon>
        <taxon>Embryophyta</taxon>
        <taxon>Tracheophyta</taxon>
        <taxon>Spermatophyta</taxon>
        <taxon>Magnoliopsida</taxon>
        <taxon>eudicotyledons</taxon>
        <taxon>Gunneridae</taxon>
        <taxon>Pentapetalae</taxon>
        <taxon>rosids</taxon>
        <taxon>fabids</taxon>
        <taxon>Malpighiales</taxon>
        <taxon>Salicaceae</taxon>
        <taxon>Saliceae</taxon>
        <taxon>Populus</taxon>
    </lineage>
</organism>
<evidence type="ECO:0000313" key="2">
    <source>
        <dbReference type="Proteomes" id="UP000694918"/>
    </source>
</evidence>
<keyword evidence="1" id="KW-0732">Signal</keyword>
<gene>
    <name evidence="3" type="primary">LOC105118154</name>
</gene>
<evidence type="ECO:0000313" key="3">
    <source>
        <dbReference type="RefSeq" id="XP_011014342.1"/>
    </source>
</evidence>
<protein>
    <submittedName>
        <fullName evidence="3">Probable leucine-rich repeat receptor-like serine/threonine-protein kinase At3g14840</fullName>
    </submittedName>
</protein>
<accession>A0AAJ6TP00</accession>